<dbReference type="GO" id="GO:0016020">
    <property type="term" value="C:membrane"/>
    <property type="evidence" value="ECO:0007669"/>
    <property type="project" value="UniProtKB-SubCell"/>
</dbReference>
<reference evidence="12" key="1">
    <citation type="submission" date="2018-05" db="EMBL/GenBank/DDBJ databases">
        <authorList>
            <person name="Lanie J.A."/>
            <person name="Ng W.-L."/>
            <person name="Kazmierczak K.M."/>
            <person name="Andrzejewski T.M."/>
            <person name="Davidsen T.M."/>
            <person name="Wayne K.J."/>
            <person name="Tettelin H."/>
            <person name="Glass J.I."/>
            <person name="Rusch D."/>
            <person name="Podicherti R."/>
            <person name="Tsui H.-C.T."/>
            <person name="Winkler M.E."/>
        </authorList>
    </citation>
    <scope>NUCLEOTIDE SEQUENCE</scope>
</reference>
<evidence type="ECO:0000256" key="5">
    <source>
        <dbReference type="ARBA" id="ARBA00022692"/>
    </source>
</evidence>
<evidence type="ECO:0008006" key="13">
    <source>
        <dbReference type="Google" id="ProtNLM"/>
    </source>
</evidence>
<dbReference type="GO" id="GO:0008444">
    <property type="term" value="F:CDP-diacylglycerol-glycerol-3-phosphate 3-phosphatidyltransferase activity"/>
    <property type="evidence" value="ECO:0007669"/>
    <property type="project" value="InterPro"/>
</dbReference>
<feature type="transmembrane region" description="Helical" evidence="11">
    <location>
        <begin position="34"/>
        <end position="60"/>
    </location>
</feature>
<dbReference type="PROSITE" id="PS00379">
    <property type="entry name" value="CDP_ALCOHOL_P_TRANSF"/>
    <property type="match status" value="1"/>
</dbReference>
<feature type="non-terminal residue" evidence="12">
    <location>
        <position position="1"/>
    </location>
</feature>
<dbReference type="PANTHER" id="PTHR14269">
    <property type="entry name" value="CDP-DIACYLGLYCEROL--GLYCEROL-3-PHOSPHATE 3-PHOSPHATIDYLTRANSFERASE-RELATED"/>
    <property type="match status" value="1"/>
</dbReference>
<proteinExistence type="inferred from homology"/>
<comment type="similarity">
    <text evidence="2">Belongs to the CDP-alcohol phosphatidyltransferase class-I family.</text>
</comment>
<keyword evidence="8 11" id="KW-0472">Membrane</keyword>
<feature type="transmembrane region" description="Helical" evidence="11">
    <location>
        <begin position="170"/>
        <end position="189"/>
    </location>
</feature>
<evidence type="ECO:0000256" key="10">
    <source>
        <dbReference type="ARBA" id="ARBA00023264"/>
    </source>
</evidence>
<keyword evidence="3" id="KW-0444">Lipid biosynthesis</keyword>
<evidence type="ECO:0000256" key="1">
    <source>
        <dbReference type="ARBA" id="ARBA00004141"/>
    </source>
</evidence>
<evidence type="ECO:0000256" key="8">
    <source>
        <dbReference type="ARBA" id="ARBA00023136"/>
    </source>
</evidence>
<dbReference type="Gene3D" id="1.20.120.1760">
    <property type="match status" value="1"/>
</dbReference>
<keyword evidence="5 11" id="KW-0812">Transmembrane</keyword>
<accession>A0A381Q4B8</accession>
<dbReference type="NCBIfam" id="TIGR00560">
    <property type="entry name" value="pgsA"/>
    <property type="match status" value="1"/>
</dbReference>
<evidence type="ECO:0000256" key="2">
    <source>
        <dbReference type="ARBA" id="ARBA00010441"/>
    </source>
</evidence>
<sequence length="223" mass="24476">VTSQNSFTLKGKLLFSLITGIIHSGRNNSIQENYFMIAFFSKWLTANHLTTLRVALVPFIYAGMVVGKDEHWILFSSWLIFVFACLTDYWDGVLARHQGQATKLGKLLDPVADKILIGSLLVLLVAMGRAPALLTVLLISREFIINGLRSIAAAEGVVISASSGGKIKTISQMFAVGFLIIHYPTIGIPCHEVGVILLWISTAISLWSGYNYVAAYYLALPDK</sequence>
<evidence type="ECO:0000256" key="11">
    <source>
        <dbReference type="SAM" id="Phobius"/>
    </source>
</evidence>
<dbReference type="InterPro" id="IPR000462">
    <property type="entry name" value="CDP-OH_P_trans"/>
</dbReference>
<dbReference type="InterPro" id="IPR048254">
    <property type="entry name" value="CDP_ALCOHOL_P_TRANSF_CS"/>
</dbReference>
<evidence type="ECO:0000313" key="12">
    <source>
        <dbReference type="EMBL" id="SUZ74171.1"/>
    </source>
</evidence>
<keyword evidence="10" id="KW-1208">Phospholipid metabolism</keyword>
<protein>
    <recommendedName>
        <fullName evidence="13">CDP-diacylglycerol--glycerol-3-phosphate 3-phosphatidyltransferase</fullName>
    </recommendedName>
</protein>
<evidence type="ECO:0000256" key="6">
    <source>
        <dbReference type="ARBA" id="ARBA00022989"/>
    </source>
</evidence>
<keyword evidence="9" id="KW-0594">Phospholipid biosynthesis</keyword>
<evidence type="ECO:0000256" key="4">
    <source>
        <dbReference type="ARBA" id="ARBA00022679"/>
    </source>
</evidence>
<feature type="transmembrane region" description="Helical" evidence="11">
    <location>
        <begin position="115"/>
        <end position="139"/>
    </location>
</feature>
<organism evidence="12">
    <name type="scientific">marine metagenome</name>
    <dbReference type="NCBI Taxonomy" id="408172"/>
    <lineage>
        <taxon>unclassified sequences</taxon>
        <taxon>metagenomes</taxon>
        <taxon>ecological metagenomes</taxon>
    </lineage>
</organism>
<dbReference type="AlphaFoldDB" id="A0A381Q4B8"/>
<dbReference type="InterPro" id="IPR043130">
    <property type="entry name" value="CDP-OH_PTrfase_TM_dom"/>
</dbReference>
<dbReference type="PANTHER" id="PTHR14269:SF62">
    <property type="entry name" value="CDP-DIACYLGLYCEROL--GLYCEROL-3-PHOSPHATE 3-PHOSPHATIDYLTRANSFERASE 1, CHLOROPLASTIC"/>
    <property type="match status" value="1"/>
</dbReference>
<feature type="transmembrane region" description="Helical" evidence="11">
    <location>
        <begin position="72"/>
        <end position="90"/>
    </location>
</feature>
<feature type="transmembrane region" description="Helical" evidence="11">
    <location>
        <begin position="195"/>
        <end position="219"/>
    </location>
</feature>
<dbReference type="EMBL" id="UINC01001202">
    <property type="protein sequence ID" value="SUZ74171.1"/>
    <property type="molecule type" value="Genomic_DNA"/>
</dbReference>
<evidence type="ECO:0000256" key="7">
    <source>
        <dbReference type="ARBA" id="ARBA00023098"/>
    </source>
</evidence>
<evidence type="ECO:0000256" key="3">
    <source>
        <dbReference type="ARBA" id="ARBA00022516"/>
    </source>
</evidence>
<name>A0A381Q4B8_9ZZZZ</name>
<comment type="subcellular location">
    <subcellularLocation>
        <location evidence="1">Membrane</location>
        <topology evidence="1">Multi-pass membrane protein</topology>
    </subcellularLocation>
</comment>
<dbReference type="InterPro" id="IPR004570">
    <property type="entry name" value="Phosphatidylglycerol_P_synth"/>
</dbReference>
<gene>
    <name evidence="12" type="ORF">METZ01_LOCUS27025</name>
</gene>
<dbReference type="GO" id="GO:0046474">
    <property type="term" value="P:glycerophospholipid biosynthetic process"/>
    <property type="evidence" value="ECO:0007669"/>
    <property type="project" value="TreeGrafter"/>
</dbReference>
<keyword evidence="4" id="KW-0808">Transferase</keyword>
<dbReference type="Pfam" id="PF01066">
    <property type="entry name" value="CDP-OH_P_transf"/>
    <property type="match status" value="1"/>
</dbReference>
<keyword evidence="7" id="KW-0443">Lipid metabolism</keyword>
<evidence type="ECO:0000256" key="9">
    <source>
        <dbReference type="ARBA" id="ARBA00023209"/>
    </source>
</evidence>
<dbReference type="InterPro" id="IPR050324">
    <property type="entry name" value="CDP-alcohol_PTase-I"/>
</dbReference>
<keyword evidence="6 11" id="KW-1133">Transmembrane helix</keyword>